<dbReference type="Proteomes" id="UP000194003">
    <property type="component" value="Unassembled WGS sequence"/>
</dbReference>
<evidence type="ECO:0000259" key="12">
    <source>
        <dbReference type="PROSITE" id="PS51371"/>
    </source>
</evidence>
<dbReference type="Gene3D" id="3.10.580.10">
    <property type="entry name" value="CBS-domain"/>
    <property type="match status" value="1"/>
</dbReference>
<feature type="region of interest" description="Disordered" evidence="11">
    <location>
        <begin position="451"/>
        <end position="504"/>
    </location>
</feature>
<gene>
    <name evidence="14" type="ORF">MAIT1_04184</name>
</gene>
<keyword evidence="7 9" id="KW-0129">CBS domain</keyword>
<evidence type="ECO:0000256" key="1">
    <source>
        <dbReference type="ARBA" id="ARBA00004651"/>
    </source>
</evidence>
<dbReference type="Pfam" id="PF01595">
    <property type="entry name" value="CNNM"/>
    <property type="match status" value="1"/>
</dbReference>
<dbReference type="PANTHER" id="PTHR22777:SF32">
    <property type="entry name" value="UPF0053 INNER MEMBRANE PROTEIN YFJD"/>
    <property type="match status" value="1"/>
</dbReference>
<evidence type="ECO:0000313" key="14">
    <source>
        <dbReference type="EMBL" id="OSM04309.1"/>
    </source>
</evidence>
<dbReference type="PROSITE" id="PS51371">
    <property type="entry name" value="CBS"/>
    <property type="match status" value="2"/>
</dbReference>
<dbReference type="InterPro" id="IPR016169">
    <property type="entry name" value="FAD-bd_PCMH_sub2"/>
</dbReference>
<feature type="domain" description="CBS" evidence="12">
    <location>
        <begin position="272"/>
        <end position="330"/>
    </location>
</feature>
<dbReference type="PROSITE" id="PS51846">
    <property type="entry name" value="CNNM"/>
    <property type="match status" value="1"/>
</dbReference>
<dbReference type="InterPro" id="IPR002550">
    <property type="entry name" value="CNNM"/>
</dbReference>
<dbReference type="FunFam" id="3.10.580.10:FF:000002">
    <property type="entry name" value="Magnesium/cobalt efflux protein CorC"/>
    <property type="match status" value="1"/>
</dbReference>
<evidence type="ECO:0000256" key="4">
    <source>
        <dbReference type="ARBA" id="ARBA00022692"/>
    </source>
</evidence>
<dbReference type="InterPro" id="IPR000644">
    <property type="entry name" value="CBS_dom"/>
</dbReference>
<comment type="caution">
    <text evidence="14">The sequence shown here is derived from an EMBL/GenBank/DDBJ whole genome shotgun (WGS) entry which is preliminary data.</text>
</comment>
<name>A0A1Y2K4Y1_9PROT</name>
<keyword evidence="8 10" id="KW-0472">Membrane</keyword>
<proteinExistence type="inferred from homology"/>
<comment type="subcellular location">
    <subcellularLocation>
        <location evidence="1">Cell membrane</location>
        <topology evidence="1">Multi-pass membrane protein</topology>
    </subcellularLocation>
</comment>
<dbReference type="Pfam" id="PF00571">
    <property type="entry name" value="CBS"/>
    <property type="match status" value="2"/>
</dbReference>
<evidence type="ECO:0000313" key="15">
    <source>
        <dbReference type="Proteomes" id="UP000194003"/>
    </source>
</evidence>
<dbReference type="STRING" id="1434232.MAIT1_04184"/>
<dbReference type="CDD" id="cd04590">
    <property type="entry name" value="CBS_pair_CorC_HlyC_assoc"/>
    <property type="match status" value="1"/>
</dbReference>
<dbReference type="GO" id="GO:0005886">
    <property type="term" value="C:plasma membrane"/>
    <property type="evidence" value="ECO:0007669"/>
    <property type="project" value="UniProtKB-SubCell"/>
</dbReference>
<evidence type="ECO:0000256" key="3">
    <source>
        <dbReference type="ARBA" id="ARBA00022475"/>
    </source>
</evidence>
<accession>A0A1Y2K4Y1</accession>
<evidence type="ECO:0000256" key="9">
    <source>
        <dbReference type="PROSITE-ProRule" id="PRU00703"/>
    </source>
</evidence>
<keyword evidence="15" id="KW-1185">Reference proteome</keyword>
<dbReference type="Pfam" id="PF03471">
    <property type="entry name" value="CorC_HlyC"/>
    <property type="match status" value="1"/>
</dbReference>
<feature type="domain" description="CNNM transmembrane" evidence="13">
    <location>
        <begin position="1"/>
        <end position="187"/>
    </location>
</feature>
<reference evidence="14 15" key="1">
    <citation type="journal article" date="2016" name="BMC Genomics">
        <title>Combined genomic and structural analyses of a cultured magnetotactic bacterium reveals its niche adaptation to a dynamic environment.</title>
        <authorList>
            <person name="Araujo A.C."/>
            <person name="Morillo V."/>
            <person name="Cypriano J."/>
            <person name="Teixeira L.C."/>
            <person name="Leao P."/>
            <person name="Lyra S."/>
            <person name="Almeida L.G."/>
            <person name="Bazylinski D.A."/>
            <person name="Vasconcellos A.T."/>
            <person name="Abreu F."/>
            <person name="Lins U."/>
        </authorList>
    </citation>
    <scope>NUCLEOTIDE SEQUENCE [LARGE SCALE GENOMIC DNA]</scope>
    <source>
        <strain evidence="14 15">IT-1</strain>
    </source>
</reference>
<keyword evidence="6 10" id="KW-1133">Transmembrane helix</keyword>
<dbReference type="PANTHER" id="PTHR22777">
    <property type="entry name" value="HEMOLYSIN-RELATED"/>
    <property type="match status" value="1"/>
</dbReference>
<dbReference type="SMART" id="SM01091">
    <property type="entry name" value="CorC_HlyC"/>
    <property type="match status" value="1"/>
</dbReference>
<evidence type="ECO:0000256" key="2">
    <source>
        <dbReference type="ARBA" id="ARBA00006337"/>
    </source>
</evidence>
<comment type="similarity">
    <text evidence="2">Belongs to the UPF0053 family.</text>
</comment>
<dbReference type="InterPro" id="IPR044751">
    <property type="entry name" value="Ion_transp-like_CBS"/>
</dbReference>
<dbReference type="SMART" id="SM00116">
    <property type="entry name" value="CBS"/>
    <property type="match status" value="2"/>
</dbReference>
<dbReference type="SUPFAM" id="SSF56176">
    <property type="entry name" value="FAD-binding/transporter-associated domain-like"/>
    <property type="match status" value="1"/>
</dbReference>
<dbReference type="Gene3D" id="3.30.465.10">
    <property type="match status" value="1"/>
</dbReference>
<organism evidence="14 15">
    <name type="scientific">Magnetofaba australis IT-1</name>
    <dbReference type="NCBI Taxonomy" id="1434232"/>
    <lineage>
        <taxon>Bacteria</taxon>
        <taxon>Pseudomonadati</taxon>
        <taxon>Pseudomonadota</taxon>
        <taxon>Magnetococcia</taxon>
        <taxon>Magnetococcales</taxon>
        <taxon>Magnetococcaceae</taxon>
        <taxon>Magnetofaba</taxon>
    </lineage>
</organism>
<dbReference type="GO" id="GO:0050660">
    <property type="term" value="F:flavin adenine dinucleotide binding"/>
    <property type="evidence" value="ECO:0007669"/>
    <property type="project" value="InterPro"/>
</dbReference>
<dbReference type="EMBL" id="LVJN01000019">
    <property type="protein sequence ID" value="OSM04309.1"/>
    <property type="molecule type" value="Genomic_DNA"/>
</dbReference>
<evidence type="ECO:0000256" key="10">
    <source>
        <dbReference type="PROSITE-ProRule" id="PRU01193"/>
    </source>
</evidence>
<keyword evidence="5" id="KW-0677">Repeat</keyword>
<keyword evidence="4 10" id="KW-0812">Transmembrane</keyword>
<evidence type="ECO:0000256" key="11">
    <source>
        <dbReference type="SAM" id="MobiDB-lite"/>
    </source>
</evidence>
<sequence>MLLLPIGGLLVLLALSGFFSSSETALFSLDAIQLERMKQAGHPRLALIRRLLGEPRRLIVTILIGNELVNVAASNISASLVMRVTGDPDNWWVNICIMLPLLLLLGEITPKTLAVRDSERIASLVCRPIDWFSRLIGPLRYLVRAVSDLLITMLVGDRRSQGNIVTEDLVRTLAEEAAESGALQETEKEYIHNIIEFGNQTVEEVMTPRSNMASLNIDASFEEALTLLREERASRVPVYGEEPDEVVGVLYYRDLMGADLSGYEGVECLRGLLRKPFLVPESKPVVDLFHDFRERKLTFALVLDEYGGITGLVTMEDLLASIFGESYDPEDPDHDASAEALDEDCFRLDGNLDVEQANALLGATFDTEVADTMAGLLLHTHGELPNEGEIIQMDTWCFQVTRLEGNRIEEALAARAEEGADPESCRELLEQVAEADGAPIRSLHSDPYCEVVESAPTAESGENTTAGEESDADAESDPPPQSAASPEDATLVESTQPHDAKREG</sequence>
<keyword evidence="3" id="KW-1003">Cell membrane</keyword>
<feature type="domain" description="CBS" evidence="12">
    <location>
        <begin position="206"/>
        <end position="266"/>
    </location>
</feature>
<dbReference type="SUPFAM" id="SSF54631">
    <property type="entry name" value="CBS-domain pair"/>
    <property type="match status" value="1"/>
</dbReference>
<evidence type="ECO:0000256" key="6">
    <source>
        <dbReference type="ARBA" id="ARBA00022989"/>
    </source>
</evidence>
<evidence type="ECO:0000256" key="8">
    <source>
        <dbReference type="ARBA" id="ARBA00023136"/>
    </source>
</evidence>
<dbReference type="InterPro" id="IPR036318">
    <property type="entry name" value="FAD-bd_PCMH-like_sf"/>
</dbReference>
<dbReference type="InterPro" id="IPR005170">
    <property type="entry name" value="Transptr-assoc_dom"/>
</dbReference>
<evidence type="ECO:0000256" key="5">
    <source>
        <dbReference type="ARBA" id="ARBA00022737"/>
    </source>
</evidence>
<protein>
    <submittedName>
        <fullName evidence="14">Putative transporter</fullName>
    </submittedName>
</protein>
<evidence type="ECO:0000256" key="7">
    <source>
        <dbReference type="ARBA" id="ARBA00023122"/>
    </source>
</evidence>
<dbReference type="InterPro" id="IPR046342">
    <property type="entry name" value="CBS_dom_sf"/>
</dbReference>
<evidence type="ECO:0000259" key="13">
    <source>
        <dbReference type="PROSITE" id="PS51846"/>
    </source>
</evidence>
<dbReference type="AlphaFoldDB" id="A0A1Y2K4Y1"/>